<dbReference type="OrthoDB" id="2094445at2759"/>
<dbReference type="STRING" id="205917.A0A4Y9YM45"/>
<evidence type="ECO:0000313" key="1">
    <source>
        <dbReference type="EMBL" id="TFY63485.1"/>
    </source>
</evidence>
<dbReference type="AlphaFoldDB" id="A0A4Y9YM45"/>
<dbReference type="Pfam" id="PF11022">
    <property type="entry name" value="ATP19"/>
    <property type="match status" value="1"/>
</dbReference>
<organism evidence="1 2">
    <name type="scientific">Dentipellis fragilis</name>
    <dbReference type="NCBI Taxonomy" id="205917"/>
    <lineage>
        <taxon>Eukaryota</taxon>
        <taxon>Fungi</taxon>
        <taxon>Dikarya</taxon>
        <taxon>Basidiomycota</taxon>
        <taxon>Agaricomycotina</taxon>
        <taxon>Agaricomycetes</taxon>
        <taxon>Russulales</taxon>
        <taxon>Hericiaceae</taxon>
        <taxon>Dentipellis</taxon>
    </lineage>
</organism>
<accession>A0A4Y9YM45</accession>
<dbReference type="Proteomes" id="UP000298327">
    <property type="component" value="Unassembled WGS sequence"/>
</dbReference>
<keyword evidence="2" id="KW-1185">Reference proteome</keyword>
<dbReference type="EMBL" id="SEOQ01000413">
    <property type="protein sequence ID" value="TFY63485.1"/>
    <property type="molecule type" value="Genomic_DNA"/>
</dbReference>
<comment type="caution">
    <text evidence="1">The sequence shown here is derived from an EMBL/GenBank/DDBJ whole genome shotgun (WGS) entry which is preliminary data.</text>
</comment>
<gene>
    <name evidence="1" type="ORF">EVG20_g6298</name>
</gene>
<dbReference type="InterPro" id="IPR021278">
    <property type="entry name" value="ATP19"/>
</dbReference>
<proteinExistence type="predicted"/>
<sequence>MPDSNTVYTDGQRIVITGRTMVLNGDASIEAPYSLRGLQKRWKHIWIGGVPKICAQAEDEVGPGPSPDDSDNSRNVVIVFQKPLRGSKASDMLDHRFQYRAPIWSPPDHTGDIRDPRSFARAACSRRVAVPAHPPPAHTMSYVILGRAIKTEYLALGTLLGTVGISYLAAAGGSKDAASAPKQTLQQVKDAVTFDTKSKCVVIHYASVYTVSSADTDSARLFCACACVQGGGGLLTRMNSIKNFVAEAEKAEKH</sequence>
<name>A0A4Y9YM45_9AGAM</name>
<reference evidence="1 2" key="1">
    <citation type="submission" date="2019-02" db="EMBL/GenBank/DDBJ databases">
        <title>Genome sequencing of the rare red list fungi Dentipellis fragilis.</title>
        <authorList>
            <person name="Buettner E."/>
            <person name="Kellner H."/>
        </authorList>
    </citation>
    <scope>NUCLEOTIDE SEQUENCE [LARGE SCALE GENOMIC DNA]</scope>
    <source>
        <strain evidence="1 2">DSM 105465</strain>
    </source>
</reference>
<evidence type="ECO:0000313" key="2">
    <source>
        <dbReference type="Proteomes" id="UP000298327"/>
    </source>
</evidence>
<protein>
    <submittedName>
        <fullName evidence="1">Uncharacterized protein</fullName>
    </submittedName>
</protein>